<organism evidence="5 6">
    <name type="scientific">Paramarasmius palmivorus</name>
    <dbReference type="NCBI Taxonomy" id="297713"/>
    <lineage>
        <taxon>Eukaryota</taxon>
        <taxon>Fungi</taxon>
        <taxon>Dikarya</taxon>
        <taxon>Basidiomycota</taxon>
        <taxon>Agaricomycotina</taxon>
        <taxon>Agaricomycetes</taxon>
        <taxon>Agaricomycetidae</taxon>
        <taxon>Agaricales</taxon>
        <taxon>Marasmiineae</taxon>
        <taxon>Marasmiaceae</taxon>
        <taxon>Paramarasmius</taxon>
    </lineage>
</organism>
<keyword evidence="6" id="KW-1185">Reference proteome</keyword>
<dbReference type="Gene3D" id="1.10.506.10">
    <property type="entry name" value="GTPase Activation - p120gap, domain 1"/>
    <property type="match status" value="2"/>
</dbReference>
<dbReference type="PANTHER" id="PTHR10194">
    <property type="entry name" value="RAS GTPASE-ACTIVATING PROTEINS"/>
    <property type="match status" value="1"/>
</dbReference>
<dbReference type="Proteomes" id="UP001383192">
    <property type="component" value="Unassembled WGS sequence"/>
</dbReference>
<keyword evidence="2" id="KW-0597">Phosphoprotein</keyword>
<feature type="compositionally biased region" description="Low complexity" evidence="3">
    <location>
        <begin position="118"/>
        <end position="129"/>
    </location>
</feature>
<evidence type="ECO:0000256" key="1">
    <source>
        <dbReference type="ARBA" id="ARBA00022468"/>
    </source>
</evidence>
<gene>
    <name evidence="5" type="primary">IRA2</name>
    <name evidence="5" type="ORF">VNI00_014679</name>
</gene>
<dbReference type="SUPFAM" id="SSF48350">
    <property type="entry name" value="GTPase activation domain, GAP"/>
    <property type="match status" value="1"/>
</dbReference>
<feature type="region of interest" description="Disordered" evidence="3">
    <location>
        <begin position="2661"/>
        <end position="2683"/>
    </location>
</feature>
<protein>
    <submittedName>
        <fullName evidence="5">Ras GTPase activating protein ira2</fullName>
    </submittedName>
</protein>
<dbReference type="InterPro" id="IPR001251">
    <property type="entry name" value="CRAL-TRIO_dom"/>
</dbReference>
<dbReference type="InterPro" id="IPR011993">
    <property type="entry name" value="PH-like_dom_sf"/>
</dbReference>
<sequence>MHKSSESHHVLAGPAVTATPIQKIVQVLVGRLKNKLPSFSGVPLDQLEADTATQQTIDSLVNLSHETLDTIALALSELLEKLSNQVDSTGHHSIEVLQSQLFILKVLSVAMASRWSQNNVRSSSRTSNRPVPGSEPDLPSVSSSRRGRIVSDRSSTPVQWSEPPPLDESCAKYVLSVMVLFLRQTATEPSLVRGSTLFSDVSFRDYENSKAVMAASAIDIQMANNINDTNETEEELASNATGRPASRVLERELRARVSSNSVRSGSGRMSATTGSSTIFPGHAFIYENTHMSSVNSRQILNTHIAKFAGRVIFSISASNWRAVFSRLSNKIRQLALHEENFDAVDLHALGHCLLDRQRLMQVLNELSSLLVNMSSDSHKAIAVPLRSAIWSWIEHFPVEFNEVIRSRNKMEGATGVFDLLYKKCAGKEIAFWPTLTVLHCITDRTSWDLEQQYDVGRHTPKSKFSEDLRKNSGNPKMAEVVLACANDVCRAAMHVKPMGDEVPLCLLAYDVAHETKSKLWNPARKSFWEYVTDLDIALYAEALVSVFRFGSEEDGMAVFMTCLEPERSDAVKTAAVRALLTLVQEVCLQFYFGYIIADDEYSQPGMDGSVRWRTMEVKLAPRLRDIFKAASTKRPETDSLGNLKKSSNRPRIKKHIQSSLSDREILLLAILSLWRARATFFLSNMQDRDAASWTVTTSKLWEANVDTSVKISAASTCLLEAELGFLLTPQDPLYEECVQWLKTSLSQTLICVVTHLLNTRDDFDLQRLWTGLSLQLLELFVRKTDAPHVKEFQSHHSRIPALLLTELSLLVSLPSADSGVSHLAAQGLRILAFAERQAEAPEHPLSSQDELSKRFPVYERLGDPKVTLVGRVGHQKRIRKLLRLMPASSMIHISMWLECFKRWKALSELIDDTRPASDDGHSQRPWSQEQMHQWQNLTLFLAATGGACIPDDKNLQPLTSIIPSKFLPDQVRTIENPSQSVYVFVNQVTLYLFSEEPQIHDTAREALGAELSPRLYSKLLSHFAEYADLLSSRRTATHILPRVVNAVENNEDWRQIDSGNGQVMMMFIDRFMAVLRAIVENSQARMEEVMNIDISSTLMGLTRLITRFDINQDNYREKIKFCALCDIVYERTDTLTLRKDSTSRHNLLDTVVTWIRGPENSADQMQQYELNMACLRTCVKLLDRLQLRALDTSATATGDDSLHFVSRQFIKYQSILLNGLDFCLVDPPTSDSTSDIGSIQSRMRASHRETDVRELVITGLAHLVSSNTESGFKQCLPLAYHEDNRKRTIFAHVFARVIGQGTKFDPEDRSPSTSRQSRLADLVKDSDLSLAVAICETCPPGEVDGMISVLLNLFNTRASLMKLLKVMIDREVAQTAFAKIHGYSYLRSLVEPLIRNMESLPAGQGFELDPSKAGEQDVLQNRKNIEYVAQSFLDIIGSSTSKIPTMFREICVHIGRTVTQRWPEAKFAALGAFVFLRFISPAIVAPETIDLDPPHDALRRGLMLIAKIIQNLANNIFFGKEAHMVGLNDFLRGHITHVTRYLSELNRYDPGEGGDDEWLGTTTDDTDIIVLHRFFDKHADKIGKELLSISKPSVEGDASAVNGKNAWDNLCTLLVDLGPPLEVPRASPLTSSDHPEFIALMSRYANKPTDLVRDIFLETADPENPHDTAYFVLRFNKIDVEALDVELLMYHIFKILQSPKYKDRYFDVILDCTDLAGISEVPLRWLKYCAELVPVDIRRNFMRTHILNANTTTQKYLRRLYNVFAGTAFCSEIKASSSLQDLFNLVPAAVIESQALRGPLSLEHEAPEIFEDVVWKTTDHARIASSLAVGETHVRITSSRAMSINPKLSCRSTEIVLLGDISDVYNVQTGQEANEFIIRRSRQGDTLYFSSPARDAIIKNIRAAKGRLKDNQAPMTERFMRFSNVPATLLHVGMLSIDPCDEELRSAGYDLLGAVCKYLNFDKSPIVAAKAGFIPGDINAFVINLSTRIAHFAPQLTLDFISEVAAAMTATERKVIMQVLQRINCLRYMNPWIKNLENFCNPASSLYERSGARLRDCIRVLIDLTITMPELSANAVQHHVWGEIAKLDTSLIDIVFDELVRTASDGGIGTRRCEMIAHSISALSSINIRGRLYSRLRKAIIKASPRLSRNPSHNAAWMEVGTLLRIALVAGFEANQPTHNQLYVSEVIHIVTLVAGVGATIVRKSVYGIIVNLLQALYLARTEEGPAPELMQLITECSSSDVLQLFGLSRVTSTSEYSSYDIPSENLKACIELQERLTAFLLRILTLGSGSKGQLNTWRARWMSLATSCAFQYSSMIQMRSFIVLGALATSDVDDDFMYQMLMAFRTALRQQDTTDTMALVSMLRCITKVVPGLPADSRHIPQLFWLGVVFLQSSHMAFFEEATNLLTVTLQEMKKRGMFNDTLQNTLLEARSPVEEPALQFDSMLQLSFDSNFSFSLAAILFKGMRHSGLRECTETALRRLLRLTIEVATEHERISNGYSDTLNPDALGYFLALLPLSATISDYNQLLKECRADDSILLEAESTPLDETSGTPQPSMEFLGINDHNTALLVTSFVGVMLTTAQGDDAETEMLYSLLAEIATVYPEVIRTAYDSLRDRIEDTFAIASNPFIINHASSMIRMALLDDHMSVRSEGHINARSGMLRGSSSTLNTTDEASSIHGPGTNHLKALEEQGMQGVARNLQFVSSHNSSASSRMLNLIADLVALIVS</sequence>
<dbReference type="Pfam" id="PF00616">
    <property type="entry name" value="RasGAP"/>
    <property type="match status" value="1"/>
</dbReference>
<dbReference type="EMBL" id="JAYKXP010000084">
    <property type="protein sequence ID" value="KAK7029425.1"/>
    <property type="molecule type" value="Genomic_DNA"/>
</dbReference>
<dbReference type="Gene3D" id="2.30.29.30">
    <property type="entry name" value="Pleckstrin-homology domain (PH domain)/Phosphotyrosine-binding domain (PTB)"/>
    <property type="match status" value="1"/>
</dbReference>
<evidence type="ECO:0000256" key="3">
    <source>
        <dbReference type="SAM" id="MobiDB-lite"/>
    </source>
</evidence>
<comment type="caution">
    <text evidence="5">The sequence shown here is derived from an EMBL/GenBank/DDBJ whole genome shotgun (WGS) entry which is preliminary data.</text>
</comment>
<dbReference type="InterPro" id="IPR023152">
    <property type="entry name" value="RasGAP_CS"/>
</dbReference>
<proteinExistence type="predicted"/>
<dbReference type="InterPro" id="IPR001936">
    <property type="entry name" value="RasGAP_dom"/>
</dbReference>
<dbReference type="Gene3D" id="3.40.525.10">
    <property type="entry name" value="CRAL-TRIO lipid binding domain"/>
    <property type="match status" value="1"/>
</dbReference>
<feature type="compositionally biased region" description="Polar residues" evidence="3">
    <location>
        <begin position="2665"/>
        <end position="2676"/>
    </location>
</feature>
<evidence type="ECO:0000256" key="2">
    <source>
        <dbReference type="ARBA" id="ARBA00022553"/>
    </source>
</evidence>
<reference evidence="5 6" key="1">
    <citation type="submission" date="2024-01" db="EMBL/GenBank/DDBJ databases">
        <title>A draft genome for a cacao thread blight-causing isolate of Paramarasmius palmivorus.</title>
        <authorList>
            <person name="Baruah I.K."/>
            <person name="Bukari Y."/>
            <person name="Amoako-Attah I."/>
            <person name="Meinhardt L.W."/>
            <person name="Bailey B.A."/>
            <person name="Cohen S.P."/>
        </authorList>
    </citation>
    <scope>NUCLEOTIDE SEQUENCE [LARGE SCALE GENOMIC DNA]</scope>
    <source>
        <strain evidence="5 6">GH-12</strain>
    </source>
</reference>
<dbReference type="InterPro" id="IPR039360">
    <property type="entry name" value="Ras_GTPase"/>
</dbReference>
<name>A0AAW0BRR1_9AGAR</name>
<dbReference type="PROSITE" id="PS00509">
    <property type="entry name" value="RAS_GTPASE_ACTIV_1"/>
    <property type="match status" value="1"/>
</dbReference>
<feature type="domain" description="Ras-GAP" evidence="4">
    <location>
        <begin position="1375"/>
        <end position="1514"/>
    </location>
</feature>
<dbReference type="Pfam" id="PF13716">
    <property type="entry name" value="CRAL_TRIO_2"/>
    <property type="match status" value="1"/>
</dbReference>
<evidence type="ECO:0000313" key="6">
    <source>
        <dbReference type="Proteomes" id="UP001383192"/>
    </source>
</evidence>
<feature type="region of interest" description="Disordered" evidence="3">
    <location>
        <begin position="118"/>
        <end position="165"/>
    </location>
</feature>
<dbReference type="PANTHER" id="PTHR10194:SF142">
    <property type="entry name" value="NEUROFIBROMIN"/>
    <property type="match status" value="1"/>
</dbReference>
<evidence type="ECO:0000259" key="4">
    <source>
        <dbReference type="PROSITE" id="PS50018"/>
    </source>
</evidence>
<dbReference type="InterPro" id="IPR008936">
    <property type="entry name" value="Rho_GTPase_activation_prot"/>
</dbReference>
<evidence type="ECO:0000313" key="5">
    <source>
        <dbReference type="EMBL" id="KAK7029425.1"/>
    </source>
</evidence>
<dbReference type="InterPro" id="IPR036865">
    <property type="entry name" value="CRAL-TRIO_dom_sf"/>
</dbReference>
<dbReference type="PROSITE" id="PS50018">
    <property type="entry name" value="RAS_GTPASE_ACTIV_2"/>
    <property type="match status" value="1"/>
</dbReference>
<dbReference type="SMART" id="SM00323">
    <property type="entry name" value="RasGAP"/>
    <property type="match status" value="1"/>
</dbReference>
<keyword evidence="1" id="KW-0343">GTPase activation</keyword>
<accession>A0AAW0BRR1</accession>
<dbReference type="GO" id="GO:0005096">
    <property type="term" value="F:GTPase activator activity"/>
    <property type="evidence" value="ECO:0007669"/>
    <property type="project" value="UniProtKB-KW"/>
</dbReference>